<dbReference type="Proteomes" id="UP000887013">
    <property type="component" value="Unassembled WGS sequence"/>
</dbReference>
<dbReference type="AlphaFoldDB" id="A0A8X6NHY5"/>
<dbReference type="OrthoDB" id="10013535at2759"/>
<organism evidence="1 2">
    <name type="scientific">Nephila pilipes</name>
    <name type="common">Giant wood spider</name>
    <name type="synonym">Nephila maculata</name>
    <dbReference type="NCBI Taxonomy" id="299642"/>
    <lineage>
        <taxon>Eukaryota</taxon>
        <taxon>Metazoa</taxon>
        <taxon>Ecdysozoa</taxon>
        <taxon>Arthropoda</taxon>
        <taxon>Chelicerata</taxon>
        <taxon>Arachnida</taxon>
        <taxon>Araneae</taxon>
        <taxon>Araneomorphae</taxon>
        <taxon>Entelegynae</taxon>
        <taxon>Araneoidea</taxon>
        <taxon>Nephilidae</taxon>
        <taxon>Nephila</taxon>
    </lineage>
</organism>
<reference evidence="1" key="1">
    <citation type="submission" date="2020-08" db="EMBL/GenBank/DDBJ databases">
        <title>Multicomponent nature underlies the extraordinary mechanical properties of spider dragline silk.</title>
        <authorList>
            <person name="Kono N."/>
            <person name="Nakamura H."/>
            <person name="Mori M."/>
            <person name="Yoshida Y."/>
            <person name="Ohtoshi R."/>
            <person name="Malay A.D."/>
            <person name="Moran D.A.P."/>
            <person name="Tomita M."/>
            <person name="Numata K."/>
            <person name="Arakawa K."/>
        </authorList>
    </citation>
    <scope>NUCLEOTIDE SEQUENCE</scope>
</reference>
<sequence>MQSPSLDGFPLQVDRPKAISGDDPCKRLYYTPTLSFLRRCNAGNIPPADSLDLKLGSVCNQGIDWPISKPETVRQPITCSKNCQCRPVFVIERQFDHPLRIAPIYETPTNINNIKLGFGKRNILI</sequence>
<evidence type="ECO:0000313" key="1">
    <source>
        <dbReference type="EMBL" id="GFT16006.1"/>
    </source>
</evidence>
<evidence type="ECO:0000313" key="2">
    <source>
        <dbReference type="Proteomes" id="UP000887013"/>
    </source>
</evidence>
<proteinExistence type="predicted"/>
<comment type="caution">
    <text evidence="1">The sequence shown here is derived from an EMBL/GenBank/DDBJ whole genome shotgun (WGS) entry which is preliminary data.</text>
</comment>
<accession>A0A8X6NHY5</accession>
<gene>
    <name evidence="1" type="primary">AVEN_99839_1</name>
    <name evidence="1" type="ORF">NPIL_378511</name>
</gene>
<name>A0A8X6NHY5_NEPPI</name>
<keyword evidence="2" id="KW-1185">Reference proteome</keyword>
<protein>
    <submittedName>
        <fullName evidence="1">Uncharacterized protein</fullName>
    </submittedName>
</protein>
<dbReference type="EMBL" id="BMAW01104715">
    <property type="protein sequence ID" value="GFT16006.1"/>
    <property type="molecule type" value="Genomic_DNA"/>
</dbReference>